<protein>
    <submittedName>
        <fullName evidence="1">Uncharacterized protein</fullName>
    </submittedName>
</protein>
<evidence type="ECO:0000313" key="2">
    <source>
        <dbReference type="Proteomes" id="UP000268004"/>
    </source>
</evidence>
<accession>A0A3M4YMN0</accession>
<dbReference type="Proteomes" id="UP000268004">
    <property type="component" value="Unassembled WGS sequence"/>
</dbReference>
<proteinExistence type="predicted"/>
<dbReference type="AlphaFoldDB" id="A0A3M4YMN0"/>
<name>A0A3M4YMN0_9PSED</name>
<reference evidence="1 2" key="1">
    <citation type="submission" date="2018-08" db="EMBL/GenBank/DDBJ databases">
        <title>Recombination of ecologically and evolutionarily significant loci maintains genetic cohesion in the Pseudomonas syringae species complex.</title>
        <authorList>
            <person name="Dillon M."/>
            <person name="Thakur S."/>
            <person name="Almeida R.N.D."/>
            <person name="Weir B.S."/>
            <person name="Guttman D.S."/>
        </authorList>
    </citation>
    <scope>NUCLEOTIDE SEQUENCE [LARGE SCALE GENOMIC DNA]</scope>
    <source>
        <strain evidence="1 2">ICMP 4996</strain>
    </source>
</reference>
<comment type="caution">
    <text evidence="1">The sequence shown here is derived from an EMBL/GenBank/DDBJ whole genome shotgun (WGS) entry which is preliminary data.</text>
</comment>
<organism evidence="1 2">
    <name type="scientific">Pseudomonas coronafaciens pv. striafaciens</name>
    <dbReference type="NCBI Taxonomy" id="235276"/>
    <lineage>
        <taxon>Bacteria</taxon>
        <taxon>Pseudomonadati</taxon>
        <taxon>Pseudomonadota</taxon>
        <taxon>Gammaproteobacteria</taxon>
        <taxon>Pseudomonadales</taxon>
        <taxon>Pseudomonadaceae</taxon>
        <taxon>Pseudomonas</taxon>
        <taxon>Pseudomonas coronafaciens</taxon>
    </lineage>
</organism>
<gene>
    <name evidence="1" type="ORF">ALP78_03871</name>
</gene>
<sequence length="46" mass="5202">MSIFFDSANEVESIYFQTFDNGLALLSEACEIEEVACHAEIFIPEK</sequence>
<dbReference type="EMBL" id="RBSD01000059">
    <property type="protein sequence ID" value="RMR89958.1"/>
    <property type="molecule type" value="Genomic_DNA"/>
</dbReference>
<evidence type="ECO:0000313" key="1">
    <source>
        <dbReference type="EMBL" id="RMR89958.1"/>
    </source>
</evidence>